<keyword evidence="3" id="KW-1185">Reference proteome</keyword>
<dbReference type="AlphaFoldDB" id="A0A2J6S7L6"/>
<dbReference type="Proteomes" id="UP000235786">
    <property type="component" value="Unassembled WGS sequence"/>
</dbReference>
<proteinExistence type="predicted"/>
<dbReference type="Gene3D" id="3.40.50.1820">
    <property type="entry name" value="alpha/beta hydrolase"/>
    <property type="match status" value="1"/>
</dbReference>
<dbReference type="InterPro" id="IPR029058">
    <property type="entry name" value="AB_hydrolase_fold"/>
</dbReference>
<sequence length="321" mass="35541">MLRSNILYRILSLYPTISKSLVASPASLSEEDKTSSTLTLPDGRKLGYAQYGSLTGRPVILHHGLAGSRFDAASFHEVGQQLDARIIGVDRPGMGLSSPHPTRTLFDLVKDVEHLTGYLKLDSYSVIGISGGGPSTLACAKALPPTKLKAVAMVVALGPPDIGMSGARLINRIGFPYGFRYCPSFLNRWFWQRDAIGRVDLSDEERLEIVLQQVEDSKSKMSEKELAVMSDHAFHRLYLMSTREAFAQGFDGVLLDVEDIRPDLPVQLWYGKQDVFVPPNHGVQLAKRLGSRADLRLEDETHACLPVNWKKEIIENLIKAI</sequence>
<dbReference type="Pfam" id="PF00561">
    <property type="entry name" value="Abhydrolase_1"/>
    <property type="match status" value="1"/>
</dbReference>
<name>A0A2J6S7L6_HYAVF</name>
<feature type="domain" description="AB hydrolase-1" evidence="1">
    <location>
        <begin position="58"/>
        <end position="302"/>
    </location>
</feature>
<organism evidence="2 3">
    <name type="scientific">Hyaloscypha variabilis (strain UAMH 11265 / GT02V1 / F)</name>
    <name type="common">Meliniomyces variabilis</name>
    <dbReference type="NCBI Taxonomy" id="1149755"/>
    <lineage>
        <taxon>Eukaryota</taxon>
        <taxon>Fungi</taxon>
        <taxon>Dikarya</taxon>
        <taxon>Ascomycota</taxon>
        <taxon>Pezizomycotina</taxon>
        <taxon>Leotiomycetes</taxon>
        <taxon>Helotiales</taxon>
        <taxon>Hyaloscyphaceae</taxon>
        <taxon>Hyaloscypha</taxon>
        <taxon>Hyaloscypha variabilis</taxon>
    </lineage>
</organism>
<protein>
    <submittedName>
        <fullName evidence="2">Alpha/beta-hydrolase</fullName>
    </submittedName>
</protein>
<keyword evidence="2" id="KW-0378">Hydrolase</keyword>
<reference evidence="2 3" key="1">
    <citation type="submission" date="2016-04" db="EMBL/GenBank/DDBJ databases">
        <title>A degradative enzymes factory behind the ericoid mycorrhizal symbiosis.</title>
        <authorList>
            <consortium name="DOE Joint Genome Institute"/>
            <person name="Martino E."/>
            <person name="Morin E."/>
            <person name="Grelet G."/>
            <person name="Kuo A."/>
            <person name="Kohler A."/>
            <person name="Daghino S."/>
            <person name="Barry K."/>
            <person name="Choi C."/>
            <person name="Cichocki N."/>
            <person name="Clum A."/>
            <person name="Copeland A."/>
            <person name="Hainaut M."/>
            <person name="Haridas S."/>
            <person name="Labutti K."/>
            <person name="Lindquist E."/>
            <person name="Lipzen A."/>
            <person name="Khouja H.-R."/>
            <person name="Murat C."/>
            <person name="Ohm R."/>
            <person name="Olson A."/>
            <person name="Spatafora J."/>
            <person name="Veneault-Fourrey C."/>
            <person name="Henrissat B."/>
            <person name="Grigoriev I."/>
            <person name="Martin F."/>
            <person name="Perotto S."/>
        </authorList>
    </citation>
    <scope>NUCLEOTIDE SEQUENCE [LARGE SCALE GENOMIC DNA]</scope>
    <source>
        <strain evidence="2 3">F</strain>
    </source>
</reference>
<dbReference type="SUPFAM" id="SSF53474">
    <property type="entry name" value="alpha/beta-Hydrolases"/>
    <property type="match status" value="1"/>
</dbReference>
<dbReference type="GO" id="GO:0016787">
    <property type="term" value="F:hydrolase activity"/>
    <property type="evidence" value="ECO:0007669"/>
    <property type="project" value="UniProtKB-KW"/>
</dbReference>
<evidence type="ECO:0000259" key="1">
    <source>
        <dbReference type="Pfam" id="PF00561"/>
    </source>
</evidence>
<accession>A0A2J6S7L6</accession>
<dbReference type="PANTHER" id="PTHR45763">
    <property type="entry name" value="HYDROLASE, ALPHA/BETA FOLD FAMILY PROTEIN, EXPRESSED-RELATED"/>
    <property type="match status" value="1"/>
</dbReference>
<dbReference type="PANTHER" id="PTHR45763:SF46">
    <property type="entry name" value="AB HYDROLASE-1 DOMAIN-CONTAINING PROTEIN"/>
    <property type="match status" value="1"/>
</dbReference>
<evidence type="ECO:0000313" key="3">
    <source>
        <dbReference type="Proteomes" id="UP000235786"/>
    </source>
</evidence>
<dbReference type="STRING" id="1149755.A0A2J6S7L6"/>
<dbReference type="InterPro" id="IPR000073">
    <property type="entry name" value="AB_hydrolase_1"/>
</dbReference>
<dbReference type="OrthoDB" id="294702at2759"/>
<gene>
    <name evidence="2" type="ORF">L207DRAFT_524116</name>
</gene>
<dbReference type="EMBL" id="KZ613939">
    <property type="protein sequence ID" value="PMD46758.1"/>
    <property type="molecule type" value="Genomic_DNA"/>
</dbReference>
<evidence type="ECO:0000313" key="2">
    <source>
        <dbReference type="EMBL" id="PMD46758.1"/>
    </source>
</evidence>